<reference evidence="2 3" key="1">
    <citation type="submission" date="2024-09" db="EMBL/GenBank/DDBJ databases">
        <authorList>
            <person name="Sun Q."/>
            <person name="Mori K."/>
        </authorList>
    </citation>
    <scope>NUCLEOTIDE SEQUENCE [LARGE SCALE GENOMIC DNA]</scope>
    <source>
        <strain evidence="2 3">NCAIM B.02610</strain>
    </source>
</reference>
<dbReference type="EMBL" id="JBHLUX010000081">
    <property type="protein sequence ID" value="MFC0472579.1"/>
    <property type="molecule type" value="Genomic_DNA"/>
</dbReference>
<feature type="domain" description="Pterin-binding" evidence="1">
    <location>
        <begin position="1"/>
        <end position="69"/>
    </location>
</feature>
<accession>A0ABV6KGZ6</accession>
<keyword evidence="3" id="KW-1185">Reference proteome</keyword>
<dbReference type="InterPro" id="IPR000489">
    <property type="entry name" value="Pterin-binding_dom"/>
</dbReference>
<name>A0ABV6KGZ6_9BACI</name>
<comment type="caution">
    <text evidence="2">The sequence shown here is derived from an EMBL/GenBank/DDBJ whole genome shotgun (WGS) entry which is preliminary data.</text>
</comment>
<evidence type="ECO:0000259" key="1">
    <source>
        <dbReference type="PROSITE" id="PS50972"/>
    </source>
</evidence>
<dbReference type="Proteomes" id="UP001589838">
    <property type="component" value="Unassembled WGS sequence"/>
</dbReference>
<dbReference type="RefSeq" id="WP_335963245.1">
    <property type="nucleotide sequence ID" value="NZ_JAXBLX010000045.1"/>
</dbReference>
<dbReference type="PROSITE" id="PS50972">
    <property type="entry name" value="PTERIN_BINDING"/>
    <property type="match status" value="1"/>
</dbReference>
<sequence length="69" mass="7842">MIEQYLEERFGIVQEDILVSPFTNKTATVKEILHTVEQKGHAQMVLKKLQLIQSLGRKGVIMYLAGLSK</sequence>
<evidence type="ECO:0000313" key="2">
    <source>
        <dbReference type="EMBL" id="MFC0472579.1"/>
    </source>
</evidence>
<organism evidence="2 3">
    <name type="scientific">Halalkalibacter kiskunsagensis</name>
    <dbReference type="NCBI Taxonomy" id="1548599"/>
    <lineage>
        <taxon>Bacteria</taxon>
        <taxon>Bacillati</taxon>
        <taxon>Bacillota</taxon>
        <taxon>Bacilli</taxon>
        <taxon>Bacillales</taxon>
        <taxon>Bacillaceae</taxon>
        <taxon>Halalkalibacter</taxon>
    </lineage>
</organism>
<gene>
    <name evidence="2" type="ORF">ACFFHM_19350</name>
</gene>
<proteinExistence type="predicted"/>
<evidence type="ECO:0000313" key="3">
    <source>
        <dbReference type="Proteomes" id="UP001589838"/>
    </source>
</evidence>
<protein>
    <recommendedName>
        <fullName evidence="1">Pterin-binding domain-containing protein</fullName>
    </recommendedName>
</protein>